<dbReference type="Proteomes" id="UP001229081">
    <property type="component" value="Unassembled WGS sequence"/>
</dbReference>
<organism evidence="2 3">
    <name type="scientific">Mycobacterium paragordonae</name>
    <dbReference type="NCBI Taxonomy" id="1389713"/>
    <lineage>
        <taxon>Bacteria</taxon>
        <taxon>Bacillati</taxon>
        <taxon>Actinomycetota</taxon>
        <taxon>Actinomycetes</taxon>
        <taxon>Mycobacteriales</taxon>
        <taxon>Mycobacteriaceae</taxon>
        <taxon>Mycobacterium</taxon>
    </lineage>
</organism>
<feature type="chain" id="PRO_5043195116" description="DUF3558 domain-containing protein" evidence="1">
    <location>
        <begin position="19"/>
        <end position="113"/>
    </location>
</feature>
<evidence type="ECO:0000256" key="1">
    <source>
        <dbReference type="SAM" id="SignalP"/>
    </source>
</evidence>
<dbReference type="RefSeq" id="WP_133435986.1">
    <property type="nucleotide sequence ID" value="NZ_JAUFSA010000001.1"/>
</dbReference>
<accession>A0A4R5WS68</accession>
<reference evidence="2" key="1">
    <citation type="submission" date="2023-06" db="EMBL/GenBank/DDBJ databases">
        <title>Identification of two novel mycobacterium reveal diversities and complexities of Mycobacterium gordonae clade.</title>
        <authorList>
            <person name="Matsumoto Y."/>
            <person name="Nakamura S."/>
            <person name="Motooka D."/>
            <person name="Fukushima K."/>
        </authorList>
    </citation>
    <scope>NUCLEOTIDE SEQUENCE</scope>
    <source>
        <strain evidence="2">TY812</strain>
    </source>
</reference>
<proteinExistence type="predicted"/>
<sequence length="113" mass="11934">MGALLAASALALAPLAHADIIRIPVPQLPCDLPVSNGFIVWQHRPGVPDRSVFANEADIYNCRPTLETWRAGQPTGPGYCSKIAWSADNPGYSPGVTPAAPLKKVIDQVGDCS</sequence>
<evidence type="ECO:0000313" key="3">
    <source>
        <dbReference type="Proteomes" id="UP001229081"/>
    </source>
</evidence>
<gene>
    <name evidence="2" type="ORF">QXL92_07720</name>
</gene>
<feature type="signal peptide" evidence="1">
    <location>
        <begin position="1"/>
        <end position="18"/>
    </location>
</feature>
<keyword evidence="1" id="KW-0732">Signal</keyword>
<name>A0A4R5WS68_9MYCO</name>
<comment type="caution">
    <text evidence="2">The sequence shown here is derived from an EMBL/GenBank/DDBJ whole genome shotgun (WGS) entry which is preliminary data.</text>
</comment>
<evidence type="ECO:0008006" key="4">
    <source>
        <dbReference type="Google" id="ProtNLM"/>
    </source>
</evidence>
<protein>
    <recommendedName>
        <fullName evidence="4">DUF3558 domain-containing protein</fullName>
    </recommendedName>
</protein>
<dbReference type="EMBL" id="JAUFSA010000001">
    <property type="protein sequence ID" value="MDP7734629.1"/>
    <property type="molecule type" value="Genomic_DNA"/>
</dbReference>
<dbReference type="AlphaFoldDB" id="A0A4R5WS68"/>
<evidence type="ECO:0000313" key="2">
    <source>
        <dbReference type="EMBL" id="MDP7734629.1"/>
    </source>
</evidence>